<feature type="chain" id="PRO_5035244844" evidence="2">
    <location>
        <begin position="26"/>
        <end position="221"/>
    </location>
</feature>
<keyword evidence="4" id="KW-1185">Reference proteome</keyword>
<dbReference type="EMBL" id="CAJVCH010061514">
    <property type="protein sequence ID" value="CAG7719444.1"/>
    <property type="molecule type" value="Genomic_DNA"/>
</dbReference>
<protein>
    <submittedName>
        <fullName evidence="3">Uncharacterized protein</fullName>
    </submittedName>
</protein>
<comment type="caution">
    <text evidence="3">The sequence shown here is derived from an EMBL/GenBank/DDBJ whole genome shotgun (WGS) entry which is preliminary data.</text>
</comment>
<keyword evidence="2" id="KW-0732">Signal</keyword>
<dbReference type="Proteomes" id="UP000708208">
    <property type="component" value="Unassembled WGS sequence"/>
</dbReference>
<name>A0A8J2JQK2_9HEXA</name>
<feature type="region of interest" description="Disordered" evidence="1">
    <location>
        <begin position="173"/>
        <end position="199"/>
    </location>
</feature>
<accession>A0A8J2JQK2</accession>
<organism evidence="3 4">
    <name type="scientific">Allacma fusca</name>
    <dbReference type="NCBI Taxonomy" id="39272"/>
    <lineage>
        <taxon>Eukaryota</taxon>
        <taxon>Metazoa</taxon>
        <taxon>Ecdysozoa</taxon>
        <taxon>Arthropoda</taxon>
        <taxon>Hexapoda</taxon>
        <taxon>Collembola</taxon>
        <taxon>Symphypleona</taxon>
        <taxon>Sminthuridae</taxon>
        <taxon>Allacma</taxon>
    </lineage>
</organism>
<feature type="compositionally biased region" description="Basic and acidic residues" evidence="1">
    <location>
        <begin position="173"/>
        <end position="198"/>
    </location>
</feature>
<evidence type="ECO:0000256" key="1">
    <source>
        <dbReference type="SAM" id="MobiDB-lite"/>
    </source>
</evidence>
<evidence type="ECO:0000313" key="4">
    <source>
        <dbReference type="Proteomes" id="UP000708208"/>
    </source>
</evidence>
<feature type="signal peptide" evidence="2">
    <location>
        <begin position="1"/>
        <end position="25"/>
    </location>
</feature>
<proteinExistence type="predicted"/>
<gene>
    <name evidence="3" type="ORF">AFUS01_LOCUS8769</name>
</gene>
<evidence type="ECO:0000256" key="2">
    <source>
        <dbReference type="SAM" id="SignalP"/>
    </source>
</evidence>
<evidence type="ECO:0000313" key="3">
    <source>
        <dbReference type="EMBL" id="CAG7719444.1"/>
    </source>
</evidence>
<sequence>MKLEVVKSSVAWILCACIIWTGGDTEFDSSTEPETDAETRLSVTIPNQHIRLNDAEIVEKQIELDKLIFQQEADAEKEDGLLWTFSSTLNHIITEYPLVPLVYFQQTLEEVRLKRPGRKTINGISKFFIIRANETYIDLQEIREAALTRQTLTRSPWALVRFMIRLQMIHAHAQEHQRDSEKNQSEQEKRDQKHRDLIRYVSYTTNQDRALSKLAGDHNTK</sequence>
<reference evidence="3" key="1">
    <citation type="submission" date="2021-06" db="EMBL/GenBank/DDBJ databases">
        <authorList>
            <person name="Hodson N. C."/>
            <person name="Mongue J. A."/>
            <person name="Jaron S. K."/>
        </authorList>
    </citation>
    <scope>NUCLEOTIDE SEQUENCE</scope>
</reference>
<dbReference type="AlphaFoldDB" id="A0A8J2JQK2"/>